<feature type="domain" description="LysM" evidence="1">
    <location>
        <begin position="3"/>
        <end position="51"/>
    </location>
</feature>
<dbReference type="RefSeq" id="WP_129580936.1">
    <property type="nucleotide sequence ID" value="NZ_CP012672.1"/>
</dbReference>
<dbReference type="EMBL" id="CP012672">
    <property type="protein sequence ID" value="AUX38489.1"/>
    <property type="molecule type" value="Genomic_DNA"/>
</dbReference>
<dbReference type="CDD" id="cd00118">
    <property type="entry name" value="LysM"/>
    <property type="match status" value="1"/>
</dbReference>
<reference evidence="2 3" key="1">
    <citation type="submission" date="2015-09" db="EMBL/GenBank/DDBJ databases">
        <title>Sorangium comparison.</title>
        <authorList>
            <person name="Zaburannyi N."/>
            <person name="Bunk B."/>
            <person name="Overmann J."/>
            <person name="Mueller R."/>
        </authorList>
    </citation>
    <scope>NUCLEOTIDE SEQUENCE [LARGE SCALE GENOMIC DNA]</scope>
    <source>
        <strain evidence="2 3">So ce836</strain>
    </source>
</reference>
<dbReference type="Proteomes" id="UP000295497">
    <property type="component" value="Chromosome"/>
</dbReference>
<dbReference type="SMART" id="SM00257">
    <property type="entry name" value="LysM"/>
    <property type="match status" value="1"/>
</dbReference>
<dbReference type="SUPFAM" id="SSF54106">
    <property type="entry name" value="LysM domain"/>
    <property type="match status" value="1"/>
</dbReference>
<dbReference type="Gene3D" id="3.10.350.10">
    <property type="entry name" value="LysM domain"/>
    <property type="match status" value="1"/>
</dbReference>
<dbReference type="InterPro" id="IPR036779">
    <property type="entry name" value="LysM_dom_sf"/>
</dbReference>
<evidence type="ECO:0000259" key="1">
    <source>
        <dbReference type="PROSITE" id="PS51782"/>
    </source>
</evidence>
<dbReference type="AlphaFoldDB" id="A0A4P2R5T8"/>
<evidence type="ECO:0000313" key="3">
    <source>
        <dbReference type="Proteomes" id="UP000295497"/>
    </source>
</evidence>
<accession>A0A4P2R5T8</accession>
<organism evidence="2 3">
    <name type="scientific">Sorangium cellulosum</name>
    <name type="common">Polyangium cellulosum</name>
    <dbReference type="NCBI Taxonomy" id="56"/>
    <lineage>
        <taxon>Bacteria</taxon>
        <taxon>Pseudomonadati</taxon>
        <taxon>Myxococcota</taxon>
        <taxon>Polyangia</taxon>
        <taxon>Polyangiales</taxon>
        <taxon>Polyangiaceae</taxon>
        <taxon>Sorangium</taxon>
    </lineage>
</organism>
<dbReference type="PROSITE" id="PS51782">
    <property type="entry name" value="LYSM"/>
    <property type="match status" value="1"/>
</dbReference>
<gene>
    <name evidence="2" type="ORF">SOCE836_107330</name>
</gene>
<evidence type="ECO:0000313" key="2">
    <source>
        <dbReference type="EMBL" id="AUX38489.1"/>
    </source>
</evidence>
<proteinExistence type="predicted"/>
<dbReference type="Pfam" id="PF01476">
    <property type="entry name" value="LysM"/>
    <property type="match status" value="1"/>
</dbReference>
<protein>
    <recommendedName>
        <fullName evidence="1">LysM domain-containing protein</fullName>
    </recommendedName>
</protein>
<name>A0A4P2R5T8_SORCE</name>
<sequence length="351" mass="38802">MPDTYIVQTGDSLWGISKKLGVSFQQIKSLNPSLKPRSPPYGISPGDVIVVPPAQRRGEIKRTCEKCNDCIVYQLAKPFLIAKAVDSTIVPTVSLKVRDDVLHGGIMPLGQDITHSSSRALLDGYPATSNDEATLRDAMLRLLDVFAFYDRDEMAKRLFDKFLEKNGQVTIFTDDGLDMAVQASSNFIAFSDRTLAAPGTNGTDPTKPRIHQRLKDAGWDINNVKTIEGLGVPAFNEGTKTPAPLFNSGDWANGLAVMINGVQYVYVYVEKYSYDSCKGKYEIGLKFVLYDVFGLDDDDLREYGVARGVDSIFLAPRGITAWWQLQHQFGYAPVLTRAVVHKTYTVSTVGQ</sequence>
<dbReference type="InterPro" id="IPR018392">
    <property type="entry name" value="LysM"/>
</dbReference>